<feature type="signal peptide" evidence="1">
    <location>
        <begin position="1"/>
        <end position="26"/>
    </location>
</feature>
<protein>
    <submittedName>
        <fullName evidence="2">Uncharacterized protein</fullName>
    </submittedName>
</protein>
<accession>A0A239TEX8</accession>
<evidence type="ECO:0000313" key="3">
    <source>
        <dbReference type="Proteomes" id="UP000215383"/>
    </source>
</evidence>
<dbReference type="Proteomes" id="UP000215383">
    <property type="component" value="Chromosome 1"/>
</dbReference>
<evidence type="ECO:0000256" key="1">
    <source>
        <dbReference type="SAM" id="SignalP"/>
    </source>
</evidence>
<sequence>MNKIQKLSLTLGTIFTVTISSTVGFAAEQTTTKVDMSRGDQIITPITARNIFDAKSNTKVDMHRNDQVITLVLATNIPDEKVNTKIDMQRNDQIITPVLATNIEE</sequence>
<dbReference type="RefSeq" id="WP_036254988.1">
    <property type="nucleotide sequence ID" value="NZ_LT906446.1"/>
</dbReference>
<keyword evidence="1" id="KW-0732">Signal</keyword>
<dbReference type="GeneID" id="78506579"/>
<gene>
    <name evidence="2" type="ORF">SAMEA4364220_00548</name>
</gene>
<dbReference type="EMBL" id="LT906446">
    <property type="protein sequence ID" value="SNU96230.1"/>
    <property type="molecule type" value="Genomic_DNA"/>
</dbReference>
<feature type="chain" id="PRO_5011225114" evidence="1">
    <location>
        <begin position="27"/>
        <end position="105"/>
    </location>
</feature>
<name>A0A239TEX8_9FIRM</name>
<keyword evidence="3" id="KW-1185">Reference proteome</keyword>
<evidence type="ECO:0000313" key="2">
    <source>
        <dbReference type="EMBL" id="SNU96230.1"/>
    </source>
</evidence>
<proteinExistence type="predicted"/>
<organism evidence="2 3">
    <name type="scientific">Megamonas hypermegale</name>
    <dbReference type="NCBI Taxonomy" id="158847"/>
    <lineage>
        <taxon>Bacteria</taxon>
        <taxon>Bacillati</taxon>
        <taxon>Bacillota</taxon>
        <taxon>Negativicutes</taxon>
        <taxon>Selenomonadales</taxon>
        <taxon>Selenomonadaceae</taxon>
        <taxon>Megamonas</taxon>
    </lineage>
</organism>
<reference evidence="2 3" key="1">
    <citation type="submission" date="2017-06" db="EMBL/GenBank/DDBJ databases">
        <authorList>
            <consortium name="Pathogen Informatics"/>
        </authorList>
    </citation>
    <scope>NUCLEOTIDE SEQUENCE [LARGE SCALE GENOMIC DNA]</scope>
    <source>
        <strain evidence="2 3">NCTC10570</strain>
    </source>
</reference>
<dbReference type="AlphaFoldDB" id="A0A239TEX8"/>